<sequence length="156" mass="17765">MLYERVKSLTLERSFLLTDCSDNRLHFLTDYLFGSDLEKDEEEEEVVSLPGQEDKVEKRKHEQEEDQRGSSGDGNSGLRTGITSQGTSLVSNALVGLAAVTGFLFIVFFILIIKRLFFKKDDRDDEEFDPEVCAAYENKAFEVEMPHADETRTTNL</sequence>
<evidence type="ECO:0000313" key="4">
    <source>
        <dbReference type="Proteomes" id="UP000319801"/>
    </source>
</evidence>
<feature type="compositionally biased region" description="Basic and acidic residues" evidence="1">
    <location>
        <begin position="52"/>
        <end position="68"/>
    </location>
</feature>
<gene>
    <name evidence="3" type="ORF">Baya_15684</name>
</gene>
<evidence type="ECO:0000256" key="1">
    <source>
        <dbReference type="SAM" id="MobiDB-lite"/>
    </source>
</evidence>
<reference evidence="3 4" key="1">
    <citation type="journal article" date="2019" name="Genome Biol. Evol.">
        <title>Whole-Genome Sequencing of the Giant Devil Catfish, Bagarius yarrelli.</title>
        <authorList>
            <person name="Jiang W."/>
            <person name="Lv Y."/>
            <person name="Cheng L."/>
            <person name="Yang K."/>
            <person name="Chao B."/>
            <person name="Wang X."/>
            <person name="Li Y."/>
            <person name="Pan X."/>
            <person name="You X."/>
            <person name="Zhang Y."/>
            <person name="Yang J."/>
            <person name="Li J."/>
            <person name="Zhang X."/>
            <person name="Liu S."/>
            <person name="Sun C."/>
            <person name="Yang J."/>
            <person name="Shi Q."/>
        </authorList>
    </citation>
    <scope>NUCLEOTIDE SEQUENCE [LARGE SCALE GENOMIC DNA]</scope>
    <source>
        <strain evidence="3">JWS20170419001</strain>
        <tissue evidence="3">Muscle</tissue>
    </source>
</reference>
<keyword evidence="2" id="KW-0472">Membrane</keyword>
<protein>
    <submittedName>
        <fullName evidence="3">Uncharacterized protein</fullName>
    </submittedName>
</protein>
<comment type="caution">
    <text evidence="3">The sequence shown here is derived from an EMBL/GenBank/DDBJ whole genome shotgun (WGS) entry which is preliminary data.</text>
</comment>
<keyword evidence="4" id="KW-1185">Reference proteome</keyword>
<dbReference type="AlphaFoldDB" id="A0A556VCI8"/>
<dbReference type="Proteomes" id="UP000319801">
    <property type="component" value="Unassembled WGS sequence"/>
</dbReference>
<dbReference type="OrthoDB" id="8893098at2759"/>
<keyword evidence="2" id="KW-1133">Transmembrane helix</keyword>
<name>A0A556VCI8_BAGYA</name>
<evidence type="ECO:0000313" key="3">
    <source>
        <dbReference type="EMBL" id="TTL41547.1"/>
    </source>
</evidence>
<dbReference type="EMBL" id="VCAZ01000234">
    <property type="protein sequence ID" value="TTL41547.1"/>
    <property type="molecule type" value="Genomic_DNA"/>
</dbReference>
<evidence type="ECO:0000256" key="2">
    <source>
        <dbReference type="SAM" id="Phobius"/>
    </source>
</evidence>
<accession>A0A556VCI8</accession>
<feature type="transmembrane region" description="Helical" evidence="2">
    <location>
        <begin position="93"/>
        <end position="113"/>
    </location>
</feature>
<proteinExistence type="predicted"/>
<feature type="region of interest" description="Disordered" evidence="1">
    <location>
        <begin position="42"/>
        <end position="82"/>
    </location>
</feature>
<keyword evidence="2" id="KW-0812">Transmembrane</keyword>
<organism evidence="3 4">
    <name type="scientific">Bagarius yarrelli</name>
    <name type="common">Goonch</name>
    <name type="synonym">Bagrus yarrelli</name>
    <dbReference type="NCBI Taxonomy" id="175774"/>
    <lineage>
        <taxon>Eukaryota</taxon>
        <taxon>Metazoa</taxon>
        <taxon>Chordata</taxon>
        <taxon>Craniata</taxon>
        <taxon>Vertebrata</taxon>
        <taxon>Euteleostomi</taxon>
        <taxon>Actinopterygii</taxon>
        <taxon>Neopterygii</taxon>
        <taxon>Teleostei</taxon>
        <taxon>Ostariophysi</taxon>
        <taxon>Siluriformes</taxon>
        <taxon>Sisoridae</taxon>
        <taxon>Sisorinae</taxon>
        <taxon>Bagarius</taxon>
    </lineage>
</organism>